<dbReference type="Pfam" id="PF00395">
    <property type="entry name" value="SLH"/>
    <property type="match status" value="3"/>
</dbReference>
<dbReference type="Pfam" id="PF16656">
    <property type="entry name" value="Pur_ac_phosph_N"/>
    <property type="match status" value="1"/>
</dbReference>
<dbReference type="InterPro" id="IPR004843">
    <property type="entry name" value="Calcineurin-like_PHP"/>
</dbReference>
<gene>
    <name evidence="4" type="ORF">GC096_36990</name>
</gene>
<dbReference type="Proteomes" id="UP000653578">
    <property type="component" value="Unassembled WGS sequence"/>
</dbReference>
<dbReference type="InterPro" id="IPR039331">
    <property type="entry name" value="PAPs-like"/>
</dbReference>
<dbReference type="Gene3D" id="2.60.40.380">
    <property type="entry name" value="Purple acid phosphatase-like, N-terminal"/>
    <property type="match status" value="1"/>
</dbReference>
<feature type="compositionally biased region" description="Low complexity" evidence="2">
    <location>
        <begin position="1772"/>
        <end position="1793"/>
    </location>
</feature>
<dbReference type="Gene3D" id="3.60.21.10">
    <property type="match status" value="2"/>
</dbReference>
<dbReference type="SUPFAM" id="SSF49363">
    <property type="entry name" value="Purple acid phosphatase, N-terminal domain"/>
    <property type="match status" value="1"/>
</dbReference>
<sequence>MVIGHTATRGGKILMSRIKKSTTKLILAILVVLLATNGLAMPMTASAAAPATIPSQITLAIGGGAAPGKTAMAFNWLTDSTVNVSEIVYGTSPDLTGATTKSATVATVNSSTVAGSVPSDKLVNVKEVRTYRVVVQDLIPESKYYYKVGNATNGYSAISSFNAPADPAAKKPFSFIVTPDTQGTSPSTYQNTADLYDYIKANHPDAAFLVHNGDVVEDASFSDHWQYFFDAAQNLSSTMPIMATPGNHDNSIYDQDSAQYTNRFNYSSLQRPSGLSAAAVGTVYSFEYGDALFISLNSFGLNPSDDAVQWKFLADEAAASTKQWKIVDLHASPYDPGASHYAVDNVIGKKFTDAGIDLVLAGHEHAYARTTLKTTSTASGTGSIQKAKFGEAPTYVIGGSVYNYAYSLNGTKDTTWNDFFYDLRINKTGTGGGSIYSPGVYSRAEVTSNSIIYKTYYKATGSANPFRVIDEFTIFKSGDEITQPIGGGTAPTSMTFMFDNFNEQTRKPEKDKYIARFNWVTPVTTTTTQLFYAKKSEFDSNGHKFTDFVMGTNFTVDLRSNIENLNYTGAGTQYSVDPIQSHKAQTAVLEPDTEYVYSVGDGVKNVTSVTAPASFKTPASNINTFNFNWISDAQANSTQGYEATLNSYKSMSKKALDQAFTDFPNAAFVVSSGDQVNFGFDTWEWDAFFEANQSLFSSTPLYMATGNHEFDGAGNSWANNSWTPVDPTLQNFLGRHNPPKNGASFYGGGDGTKSIVSGTTKLQLESSNYYYVYGDTLFLVMDYQDQSTSAQIKAQQDWMKAVVKQNPTKWRVGIFHKTLFGYRMATPVSSWTDAFDAAGIDVVLMGHDHIYARTKLFASGKVVADYGDGTTYLTNYSANKDNRGALYTGNTAIAYIDIREVGRGYANISISPTQIKVTSKGFDKSDVLQTGDVDALVTNKPRTYDLQAWNYPAEPQVVNEFTITNIAVNGIAKEGQTLNTSITPTSATASYKWESSKDGIAWTAIAGATAASYVIKAADAGSYLRAVATGTGFYNGVVTSTATAKVTPLAGNSSAKIKIKTASDLIALSQKFGTPEYPVDGNYELSADIDMKDVAFTSIGRAAVPQQFIGTFNGKGYTINNLKISSTDTSTGFFAYIGSGGRVVNTNLGNVDIAGGNRTGIIAGVSSGTIENSYVDGKVTGTGYTGGIVGLLYAGTLQNTVMNAAVSGTTVGGLIGGTNYNGSGWSLTQQPTVGNVILNNDVRGTVTRIGVTDYTGGFIGDMGGSSGSLLKTLNGNAVSSAVIAHDKKLLAGYWSSSRSIMDANQVNNYDSTKLNTTGIPSGTIPAFVGKSTADFALQATYTALGWDFTNIWKWDTTKNVPLPRVLDLGGAPAQIKIKTASDLVALSQKFGSAEYPLDGNYEVSADIDMKDVEFATIGGNDTSKPFIGTFNGKGYTISNLKISTSKNSTGFFAYIGEGGKVVNLKLTNVDIAGGNSTGAIAGASLLGTIENSYVDGKVKGGNYTGGIVGTLHAATLKNNFLLAEVTGTTVGGLIGGTGWNGGGSPITLRHELSPTVILNNYVGGTFDKVGTYSGALVGDMGGSAGNLLQTLTGNVVANSIVGSTPPGPIAGYWSSSRPIVDTNQVNYYDGAKLSTSGVTTTAVPAFKSKAVADFALQATYTALGWDFTDIWKWDTTKNVPVPRALKLGDEEEDNFLTIIASADQGGKITPEGNVLVERGQGQKFTFTPNQYYEIDTVRVDNVVNDAAAAAGEYMFENLTAAHNIQVTFKLSNPSSTGGSGNDNGYDNGNGNDSKQTLPSGSGGIAKFVNNAITIAVPAGASEKELTITVEKVLNTSQLVSNKDVLLSPVYEILKNFTGNFSKPITLIFTFDPKMVGANQTASLFYYDEVKKTWVEIGGKTNGDQITAEVDHFTKFAVFTVDKKVEENTESQPEETLEVKFSDIADHWAEASIKQTAAMGIVSGYSDGTFKPNGEVTRAEFAVMLARMLKLQGNGAALEFNDKASIGQWAKQGIAQAVQAGIVKGYGDGSFRPNANISRTEMVTMIANALGIANNTKAATTFADDAEIPAWARAAVAATIEQGIVQGINGNKFSPNQTATRAEATVVLIRAHVFASK</sequence>
<feature type="domain" description="SLH" evidence="3">
    <location>
        <begin position="2061"/>
        <end position="2116"/>
    </location>
</feature>
<dbReference type="EMBL" id="WHNY01000093">
    <property type="protein sequence ID" value="NOU69619.1"/>
    <property type="molecule type" value="Genomic_DNA"/>
</dbReference>
<dbReference type="PROSITE" id="PS51272">
    <property type="entry name" value="SLH"/>
    <property type="match status" value="3"/>
</dbReference>
<evidence type="ECO:0000259" key="3">
    <source>
        <dbReference type="PROSITE" id="PS51272"/>
    </source>
</evidence>
<dbReference type="InterPro" id="IPR015914">
    <property type="entry name" value="PAPs_N"/>
</dbReference>
<evidence type="ECO:0000313" key="4">
    <source>
        <dbReference type="EMBL" id="NOU69619.1"/>
    </source>
</evidence>
<organism evidence="4 5">
    <name type="scientific">Paenibacillus plantarum</name>
    <dbReference type="NCBI Taxonomy" id="2654975"/>
    <lineage>
        <taxon>Bacteria</taxon>
        <taxon>Bacillati</taxon>
        <taxon>Bacillota</taxon>
        <taxon>Bacilli</taxon>
        <taxon>Bacillales</taxon>
        <taxon>Paenibacillaceae</taxon>
        <taxon>Paenibacillus</taxon>
    </lineage>
</organism>
<evidence type="ECO:0000313" key="5">
    <source>
        <dbReference type="Proteomes" id="UP000653578"/>
    </source>
</evidence>
<reference evidence="4 5" key="1">
    <citation type="submission" date="2019-10" db="EMBL/GenBank/DDBJ databases">
        <title>Description of Paenibacillus humi sp. nov.</title>
        <authorList>
            <person name="Carlier A."/>
            <person name="Qi S."/>
        </authorList>
    </citation>
    <scope>NUCLEOTIDE SEQUENCE [LARGE SCALE GENOMIC DNA]</scope>
    <source>
        <strain evidence="4 5">LMG 31461</strain>
    </source>
</reference>
<dbReference type="InterPro" id="IPR008963">
    <property type="entry name" value="Purple_acid_Pase-like_N"/>
</dbReference>
<proteinExistence type="predicted"/>
<evidence type="ECO:0000256" key="1">
    <source>
        <dbReference type="ARBA" id="ARBA00022729"/>
    </source>
</evidence>
<feature type="domain" description="SLH" evidence="3">
    <location>
        <begin position="1999"/>
        <end position="2059"/>
    </location>
</feature>
<feature type="region of interest" description="Disordered" evidence="2">
    <location>
        <begin position="1772"/>
        <end position="1798"/>
    </location>
</feature>
<dbReference type="SUPFAM" id="SSF56300">
    <property type="entry name" value="Metallo-dependent phosphatases"/>
    <property type="match status" value="2"/>
</dbReference>
<feature type="domain" description="SLH" evidence="3">
    <location>
        <begin position="1935"/>
        <end position="1998"/>
    </location>
</feature>
<keyword evidence="1" id="KW-0732">Signal</keyword>
<dbReference type="Gene3D" id="2.60.40.2700">
    <property type="match status" value="1"/>
</dbReference>
<protein>
    <recommendedName>
        <fullName evidence="3">SLH domain-containing protein</fullName>
    </recommendedName>
</protein>
<dbReference type="InterPro" id="IPR029052">
    <property type="entry name" value="Metallo-depent_PP-like"/>
</dbReference>
<accession>A0ABX1XP64</accession>
<evidence type="ECO:0000256" key="2">
    <source>
        <dbReference type="SAM" id="MobiDB-lite"/>
    </source>
</evidence>
<name>A0ABX1XP64_9BACL</name>
<dbReference type="InterPro" id="IPR001119">
    <property type="entry name" value="SLH_dom"/>
</dbReference>
<keyword evidence="5" id="KW-1185">Reference proteome</keyword>
<dbReference type="Gene3D" id="2.160.20.110">
    <property type="match status" value="2"/>
</dbReference>
<dbReference type="Pfam" id="PF00149">
    <property type="entry name" value="Metallophos"/>
    <property type="match status" value="2"/>
</dbReference>
<dbReference type="PANTHER" id="PTHR22953:SF153">
    <property type="entry name" value="PURPLE ACID PHOSPHATASE"/>
    <property type="match status" value="1"/>
</dbReference>
<dbReference type="PANTHER" id="PTHR22953">
    <property type="entry name" value="ACID PHOSPHATASE RELATED"/>
    <property type="match status" value="1"/>
</dbReference>
<comment type="caution">
    <text evidence="4">The sequence shown here is derived from an EMBL/GenBank/DDBJ whole genome shotgun (WGS) entry which is preliminary data.</text>
</comment>